<dbReference type="SUPFAM" id="SSF51735">
    <property type="entry name" value="NAD(P)-binding Rossmann-fold domains"/>
    <property type="match status" value="1"/>
</dbReference>
<dbReference type="InterPro" id="IPR050177">
    <property type="entry name" value="Lipid_A_modif_metabolic_enz"/>
</dbReference>
<evidence type="ECO:0000259" key="1">
    <source>
        <dbReference type="Pfam" id="PF01370"/>
    </source>
</evidence>
<keyword evidence="3" id="KW-1185">Reference proteome</keyword>
<dbReference type="InterPro" id="IPR036291">
    <property type="entry name" value="NAD(P)-bd_dom_sf"/>
</dbReference>
<proteinExistence type="predicted"/>
<dbReference type="Pfam" id="PF01370">
    <property type="entry name" value="Epimerase"/>
    <property type="match status" value="1"/>
</dbReference>
<dbReference type="Gene3D" id="3.40.50.720">
    <property type="entry name" value="NAD(P)-binding Rossmann-like Domain"/>
    <property type="match status" value="1"/>
</dbReference>
<gene>
    <name evidence="2" type="ORF">SAMN05444167_2351</name>
</gene>
<evidence type="ECO:0000313" key="2">
    <source>
        <dbReference type="EMBL" id="SDF41969.1"/>
    </source>
</evidence>
<dbReference type="EMBL" id="LT629690">
    <property type="protein sequence ID" value="SDF41969.1"/>
    <property type="molecule type" value="Genomic_DNA"/>
</dbReference>
<dbReference type="RefSeq" id="WP_269456814.1">
    <property type="nucleotide sequence ID" value="NZ_LT629690.1"/>
</dbReference>
<feature type="domain" description="NAD-dependent epimerase/dehydratase" evidence="1">
    <location>
        <begin position="4"/>
        <end position="214"/>
    </location>
</feature>
<dbReference type="Proteomes" id="UP000182427">
    <property type="component" value="Chromosome I"/>
</dbReference>
<sequence>MRRVIVTGANGFMGLALTRRLLAEGTTVHAFTGRSHDSLEREAPGAEIHSLHGQPLEAAELVRQIEPEAIFHLATVVAEPRDASGLGALLEANISLGASLLQGASQCRKSPVFVNAGSYWQFDADGSRLPNTLYAATKQAFDELLQYYRRKYRIPAATLILYDTFGETDTRQKLWRRLLTSSAGTDFALSPGEQRIHLVHVDDVVDAFVKAASLLHEEKLEGTHYSVHSLHPLPLRELVESLNAAAGLQLNLKWGALPYPADQKFEPYVGEALPGWSPRVDVLDAMVRYGRNAAMLQEEKAR</sequence>
<protein>
    <submittedName>
        <fullName evidence="2">Nucleoside-diphosphate-sugar epimerase</fullName>
    </submittedName>
</protein>
<organism evidence="2 3">
    <name type="scientific">Terriglobus roseus</name>
    <dbReference type="NCBI Taxonomy" id="392734"/>
    <lineage>
        <taxon>Bacteria</taxon>
        <taxon>Pseudomonadati</taxon>
        <taxon>Acidobacteriota</taxon>
        <taxon>Terriglobia</taxon>
        <taxon>Terriglobales</taxon>
        <taxon>Acidobacteriaceae</taxon>
        <taxon>Terriglobus</taxon>
    </lineage>
</organism>
<dbReference type="PANTHER" id="PTHR43245">
    <property type="entry name" value="BIFUNCTIONAL POLYMYXIN RESISTANCE PROTEIN ARNA"/>
    <property type="match status" value="1"/>
</dbReference>
<name>A0A1G7KZ09_9BACT</name>
<reference evidence="2 3" key="1">
    <citation type="submission" date="2016-10" db="EMBL/GenBank/DDBJ databases">
        <authorList>
            <person name="de Groot N.N."/>
        </authorList>
    </citation>
    <scope>NUCLEOTIDE SEQUENCE [LARGE SCALE GENOMIC DNA]</scope>
    <source>
        <strain evidence="2 3">GAS232</strain>
    </source>
</reference>
<dbReference type="InterPro" id="IPR001509">
    <property type="entry name" value="Epimerase_deHydtase"/>
</dbReference>
<accession>A0A1G7KZ09</accession>
<dbReference type="AlphaFoldDB" id="A0A1G7KZ09"/>
<evidence type="ECO:0000313" key="3">
    <source>
        <dbReference type="Proteomes" id="UP000182427"/>
    </source>
</evidence>